<organism evidence="9 10">
    <name type="scientific">Enterobacter ludwigii</name>
    <dbReference type="NCBI Taxonomy" id="299767"/>
    <lineage>
        <taxon>Bacteria</taxon>
        <taxon>Pseudomonadati</taxon>
        <taxon>Pseudomonadota</taxon>
        <taxon>Gammaproteobacteria</taxon>
        <taxon>Enterobacterales</taxon>
        <taxon>Enterobacteriaceae</taxon>
        <taxon>Enterobacter</taxon>
        <taxon>Enterobacter cloacae complex</taxon>
    </lineage>
</organism>
<evidence type="ECO:0000256" key="7">
    <source>
        <dbReference type="RuleBase" id="RU003991"/>
    </source>
</evidence>
<keyword evidence="5" id="KW-0234">DNA repair</keyword>
<dbReference type="GO" id="GO:0006355">
    <property type="term" value="P:regulation of DNA-templated transcription"/>
    <property type="evidence" value="ECO:0007669"/>
    <property type="project" value="InterPro"/>
</dbReference>
<dbReference type="PANTHER" id="PTHR33516:SF2">
    <property type="entry name" value="LEXA REPRESSOR-RELATED"/>
    <property type="match status" value="1"/>
</dbReference>
<dbReference type="AlphaFoldDB" id="G8LD33"/>
<dbReference type="InterPro" id="IPR036286">
    <property type="entry name" value="LexA/Signal_pep-like_sf"/>
</dbReference>
<keyword evidence="4 7" id="KW-0068">Autocatalytic cleavage</keyword>
<dbReference type="InterPro" id="IPR006197">
    <property type="entry name" value="Peptidase_S24_LexA"/>
</dbReference>
<evidence type="ECO:0000256" key="2">
    <source>
        <dbReference type="ARBA" id="ARBA00022763"/>
    </source>
</evidence>
<dbReference type="PRINTS" id="PR00726">
    <property type="entry name" value="LEXASERPTASE"/>
</dbReference>
<dbReference type="InterPro" id="IPR050077">
    <property type="entry name" value="LexA_repressor"/>
</dbReference>
<evidence type="ECO:0000313" key="9">
    <source>
        <dbReference type="EMBL" id="AEW73856.1"/>
    </source>
</evidence>
<dbReference type="MEROPS" id="S24.003"/>
<dbReference type="GO" id="GO:0006281">
    <property type="term" value="P:DNA repair"/>
    <property type="evidence" value="ECO:0007669"/>
    <property type="project" value="UniProtKB-KW"/>
</dbReference>
<evidence type="ECO:0000313" key="10">
    <source>
        <dbReference type="Proteomes" id="UP000007838"/>
    </source>
</evidence>
<dbReference type="NCBIfam" id="NF007621">
    <property type="entry name" value="PRK10276.1"/>
    <property type="match status" value="1"/>
</dbReference>
<dbReference type="Gene3D" id="2.10.109.10">
    <property type="entry name" value="Umud Fragment, subunit A"/>
    <property type="match status" value="1"/>
</dbReference>
<dbReference type="HOGENOM" id="CLU_066192_0_0_6"/>
<evidence type="ECO:0000259" key="8">
    <source>
        <dbReference type="Pfam" id="PF00717"/>
    </source>
</evidence>
<name>G8LD33_9ENTR</name>
<dbReference type="CDD" id="cd06529">
    <property type="entry name" value="S24_LexA-like"/>
    <property type="match status" value="1"/>
</dbReference>
<gene>
    <name evidence="9" type="primary">umuD</name>
    <name evidence="9" type="ORF">EcWSU1_02421</name>
</gene>
<evidence type="ECO:0000256" key="6">
    <source>
        <dbReference type="ARBA" id="ARBA00023236"/>
    </source>
</evidence>
<evidence type="ECO:0000256" key="3">
    <source>
        <dbReference type="ARBA" id="ARBA00022801"/>
    </source>
</evidence>
<dbReference type="GO" id="GO:0009432">
    <property type="term" value="P:SOS response"/>
    <property type="evidence" value="ECO:0007669"/>
    <property type="project" value="UniProtKB-KW"/>
</dbReference>
<dbReference type="KEGG" id="eec:EcWSU1_02421"/>
<protein>
    <submittedName>
        <fullName evidence="9">UmuD</fullName>
    </submittedName>
</protein>
<keyword evidence="3 7" id="KW-0378">Hydrolase</keyword>
<dbReference type="InterPro" id="IPR039418">
    <property type="entry name" value="LexA-like"/>
</dbReference>
<dbReference type="GO" id="GO:0016787">
    <property type="term" value="F:hydrolase activity"/>
    <property type="evidence" value="ECO:0007669"/>
    <property type="project" value="UniProtKB-KW"/>
</dbReference>
<comment type="similarity">
    <text evidence="1 7">Belongs to the peptidase S24 family.</text>
</comment>
<keyword evidence="6" id="KW-0742">SOS response</keyword>
<evidence type="ECO:0000256" key="1">
    <source>
        <dbReference type="ARBA" id="ARBA00007484"/>
    </source>
</evidence>
<evidence type="ECO:0000256" key="5">
    <source>
        <dbReference type="ARBA" id="ARBA00023204"/>
    </source>
</evidence>
<keyword evidence="2" id="KW-0227">DNA damage</keyword>
<reference evidence="9 10" key="1">
    <citation type="journal article" date="2011" name="Stand. Genomic Sci.">
        <title>Complete genome of the onion pathogen Enterobacter cloacae EcWSU1.</title>
        <authorList>
            <person name="Humann J.L."/>
            <person name="Wildung M."/>
            <person name="Cheng C.H."/>
            <person name="Lee T."/>
            <person name="Stewart J.E."/>
            <person name="Drew J.C."/>
            <person name="Triplett E.W."/>
            <person name="Main D."/>
            <person name="Schroeder B.K."/>
        </authorList>
    </citation>
    <scope>NUCLEOTIDE SEQUENCE [LARGE SCALE GENOMIC DNA]</scope>
    <source>
        <strain evidence="9 10">EcWSU1</strain>
    </source>
</reference>
<dbReference type="InterPro" id="IPR015927">
    <property type="entry name" value="Peptidase_S24_S26A/B/C"/>
</dbReference>
<dbReference type="EMBL" id="CP002886">
    <property type="protein sequence ID" value="AEW73856.1"/>
    <property type="molecule type" value="Genomic_DNA"/>
</dbReference>
<feature type="domain" description="Peptidase S24/S26A/S26B/S26C" evidence="8">
    <location>
        <begin position="41"/>
        <end position="156"/>
    </location>
</feature>
<dbReference type="Proteomes" id="UP000007838">
    <property type="component" value="Chromosome"/>
</dbReference>
<dbReference type="eggNOG" id="COG1974">
    <property type="taxonomic scope" value="Bacteria"/>
</dbReference>
<dbReference type="SUPFAM" id="SSF51306">
    <property type="entry name" value="LexA/Signal peptidase"/>
    <property type="match status" value="1"/>
</dbReference>
<sequence>MTDPVSCVHTQIKLLYIKTVFEVCIMEFIRPTELREIIALPLFSDLVQCGFPSPAADYVEQRIDLNELLVSHPSSTYFVKAAGDSMIEAGISDGDLLVVDSSRTAEHGDIVIAAVEGEFTVKRLQLRPTVQLNPMNSAYSPIVVGSEDTLDVFGVVTFIVKSAS</sequence>
<evidence type="ECO:0000256" key="4">
    <source>
        <dbReference type="ARBA" id="ARBA00022813"/>
    </source>
</evidence>
<dbReference type="Pfam" id="PF00717">
    <property type="entry name" value="Peptidase_S24"/>
    <property type="match status" value="1"/>
</dbReference>
<dbReference type="GO" id="GO:0003677">
    <property type="term" value="F:DNA binding"/>
    <property type="evidence" value="ECO:0007669"/>
    <property type="project" value="InterPro"/>
</dbReference>
<proteinExistence type="inferred from homology"/>
<accession>G8LD33</accession>
<dbReference type="PANTHER" id="PTHR33516">
    <property type="entry name" value="LEXA REPRESSOR"/>
    <property type="match status" value="1"/>
</dbReference>